<dbReference type="PANTHER" id="PTHR12428">
    <property type="entry name" value="OXA1"/>
    <property type="match status" value="1"/>
</dbReference>
<comment type="caution">
    <text evidence="12">The sequence shown here is derived from an EMBL/GenBank/DDBJ whole genome shotgun (WGS) entry which is preliminary data.</text>
</comment>
<protein>
    <submittedName>
        <fullName evidence="12">Membrane protein insertase YidC</fullName>
    </submittedName>
</protein>
<dbReference type="InterPro" id="IPR001708">
    <property type="entry name" value="YidC/ALB3/OXA1/COX18"/>
</dbReference>
<evidence type="ECO:0000256" key="6">
    <source>
        <dbReference type="ARBA" id="ARBA00022989"/>
    </source>
</evidence>
<dbReference type="InterPro" id="IPR047196">
    <property type="entry name" value="YidC_ALB_C"/>
</dbReference>
<dbReference type="InterPro" id="IPR028055">
    <property type="entry name" value="YidC/Oxa/ALB_C"/>
</dbReference>
<evidence type="ECO:0000256" key="4">
    <source>
        <dbReference type="ARBA" id="ARBA00022692"/>
    </source>
</evidence>
<dbReference type="GO" id="GO:0015031">
    <property type="term" value="P:protein transport"/>
    <property type="evidence" value="ECO:0007669"/>
    <property type="project" value="UniProtKB-KW"/>
</dbReference>
<evidence type="ECO:0000256" key="1">
    <source>
        <dbReference type="ARBA" id="ARBA00004651"/>
    </source>
</evidence>
<feature type="transmembrane region" description="Helical" evidence="10">
    <location>
        <begin position="25"/>
        <end position="45"/>
    </location>
</feature>
<evidence type="ECO:0000259" key="11">
    <source>
        <dbReference type="Pfam" id="PF02096"/>
    </source>
</evidence>
<evidence type="ECO:0000256" key="8">
    <source>
        <dbReference type="ARBA" id="ARBA00023186"/>
    </source>
</evidence>
<feature type="transmembrane region" description="Helical" evidence="10">
    <location>
        <begin position="148"/>
        <end position="169"/>
    </location>
</feature>
<sequence>MLSFIAKPFGILIKYIYEYLAFDSYGFAIILFTLFARILLFPLNLSQQRSMDRQQALMPEIEALKKKYGNDQKKLSEEQQNLYMRYNINPMMGCLPLLLQFPILMALYEIVRNADVYIGEGVNKVFLGIFDLSLTPQWQIWKIEDYKVYLPLLVFPILAFATTYLSQIISMRTARAKKKEEEEKAAPNPMSGMMKFMPFTTLIFAFMVPAGLSLYWAIGNILSILQTYLIRSVFSKKKEGSVKNA</sequence>
<gene>
    <name evidence="12" type="ORF">IAD50_06930</name>
</gene>
<reference evidence="12" key="2">
    <citation type="journal article" date="2021" name="PeerJ">
        <title>Extensive microbial diversity within the chicken gut microbiome revealed by metagenomics and culture.</title>
        <authorList>
            <person name="Gilroy R."/>
            <person name="Ravi A."/>
            <person name="Getino M."/>
            <person name="Pursley I."/>
            <person name="Horton D.L."/>
            <person name="Alikhan N.F."/>
            <person name="Baker D."/>
            <person name="Gharbi K."/>
            <person name="Hall N."/>
            <person name="Watson M."/>
            <person name="Adriaenssens E.M."/>
            <person name="Foster-Nyarko E."/>
            <person name="Jarju S."/>
            <person name="Secka A."/>
            <person name="Antonio M."/>
            <person name="Oren A."/>
            <person name="Chaudhuri R.R."/>
            <person name="La Ragione R."/>
            <person name="Hildebrand F."/>
            <person name="Pallen M.J."/>
        </authorList>
    </citation>
    <scope>NUCLEOTIDE SEQUENCE</scope>
    <source>
        <strain evidence="12">CHK195-4489</strain>
    </source>
</reference>
<dbReference type="Proteomes" id="UP000824089">
    <property type="component" value="Unassembled WGS sequence"/>
</dbReference>
<evidence type="ECO:0000256" key="3">
    <source>
        <dbReference type="ARBA" id="ARBA00022475"/>
    </source>
</evidence>
<dbReference type="EMBL" id="DVMM01000144">
    <property type="protein sequence ID" value="HIU30010.1"/>
    <property type="molecule type" value="Genomic_DNA"/>
</dbReference>
<keyword evidence="5" id="KW-0653">Protein transport</keyword>
<name>A0A9D1IAS4_9CLOT</name>
<dbReference type="Pfam" id="PF02096">
    <property type="entry name" value="60KD_IMP"/>
    <property type="match status" value="1"/>
</dbReference>
<evidence type="ECO:0000256" key="10">
    <source>
        <dbReference type="SAM" id="Phobius"/>
    </source>
</evidence>
<dbReference type="AlphaFoldDB" id="A0A9D1IAS4"/>
<organism evidence="12 13">
    <name type="scientific">Candidatus Egerieisoma faecipullorum</name>
    <dbReference type="NCBI Taxonomy" id="2840963"/>
    <lineage>
        <taxon>Bacteria</taxon>
        <taxon>Bacillati</taxon>
        <taxon>Bacillota</taxon>
        <taxon>Clostridia</taxon>
        <taxon>Eubacteriales</taxon>
        <taxon>Clostridiaceae</taxon>
        <taxon>Clostridiaceae incertae sedis</taxon>
        <taxon>Candidatus Egerieisoma</taxon>
    </lineage>
</organism>
<evidence type="ECO:0000313" key="13">
    <source>
        <dbReference type="Proteomes" id="UP000824089"/>
    </source>
</evidence>
<dbReference type="CDD" id="cd20070">
    <property type="entry name" value="5TM_YidC_Alb3"/>
    <property type="match status" value="1"/>
</dbReference>
<evidence type="ECO:0000256" key="5">
    <source>
        <dbReference type="ARBA" id="ARBA00022927"/>
    </source>
</evidence>
<accession>A0A9D1IAS4</accession>
<keyword evidence="4 9" id="KW-0812">Transmembrane</keyword>
<reference evidence="12" key="1">
    <citation type="submission" date="2020-10" db="EMBL/GenBank/DDBJ databases">
        <authorList>
            <person name="Gilroy R."/>
        </authorList>
    </citation>
    <scope>NUCLEOTIDE SEQUENCE</scope>
    <source>
        <strain evidence="12">CHK195-4489</strain>
    </source>
</reference>
<keyword evidence="8" id="KW-0143">Chaperone</keyword>
<feature type="domain" description="Membrane insertase YidC/Oxa/ALB C-terminal" evidence="11">
    <location>
        <begin position="25"/>
        <end position="231"/>
    </location>
</feature>
<dbReference type="GO" id="GO:0032977">
    <property type="term" value="F:membrane insertase activity"/>
    <property type="evidence" value="ECO:0007669"/>
    <property type="project" value="InterPro"/>
</dbReference>
<keyword evidence="6 10" id="KW-1133">Transmembrane helix</keyword>
<keyword evidence="3" id="KW-1003">Cell membrane</keyword>
<comment type="similarity">
    <text evidence="9">Belongs to the OXA1/ALB3/YidC family.</text>
</comment>
<feature type="transmembrane region" description="Helical" evidence="10">
    <location>
        <begin position="88"/>
        <end position="108"/>
    </location>
</feature>
<dbReference type="PANTHER" id="PTHR12428:SF65">
    <property type="entry name" value="CYTOCHROME C OXIDASE ASSEMBLY PROTEIN COX18, MITOCHONDRIAL"/>
    <property type="match status" value="1"/>
</dbReference>
<dbReference type="GO" id="GO:0005886">
    <property type="term" value="C:plasma membrane"/>
    <property type="evidence" value="ECO:0007669"/>
    <property type="project" value="UniProtKB-SubCell"/>
</dbReference>
<evidence type="ECO:0000313" key="12">
    <source>
        <dbReference type="EMBL" id="HIU30010.1"/>
    </source>
</evidence>
<evidence type="ECO:0000256" key="7">
    <source>
        <dbReference type="ARBA" id="ARBA00023136"/>
    </source>
</evidence>
<comment type="subcellular location">
    <subcellularLocation>
        <location evidence="1">Cell membrane</location>
        <topology evidence="1">Multi-pass membrane protein</topology>
    </subcellularLocation>
    <subcellularLocation>
        <location evidence="9">Membrane</location>
        <topology evidence="9">Multi-pass membrane protein</topology>
    </subcellularLocation>
</comment>
<dbReference type="NCBIfam" id="TIGR03592">
    <property type="entry name" value="yidC_oxa1_cterm"/>
    <property type="match status" value="1"/>
</dbReference>
<evidence type="ECO:0000256" key="9">
    <source>
        <dbReference type="RuleBase" id="RU003945"/>
    </source>
</evidence>
<keyword evidence="7 10" id="KW-0472">Membrane</keyword>
<keyword evidence="2" id="KW-0813">Transport</keyword>
<dbReference type="GO" id="GO:0051205">
    <property type="term" value="P:protein insertion into membrane"/>
    <property type="evidence" value="ECO:0007669"/>
    <property type="project" value="TreeGrafter"/>
</dbReference>
<proteinExistence type="inferred from homology"/>
<evidence type="ECO:0000256" key="2">
    <source>
        <dbReference type="ARBA" id="ARBA00022448"/>
    </source>
</evidence>